<evidence type="ECO:0000259" key="5">
    <source>
        <dbReference type="PROSITE" id="PS51078"/>
    </source>
</evidence>
<dbReference type="SUPFAM" id="SSF46785">
    <property type="entry name" value="Winged helix' DNA-binding domain"/>
    <property type="match status" value="1"/>
</dbReference>
<evidence type="ECO:0000256" key="1">
    <source>
        <dbReference type="ARBA" id="ARBA00023015"/>
    </source>
</evidence>
<sequence length="232" mass="25192">MTLQELHEELEIPIGSMHRLLAALVDEQYVTRSPHNRRYFLGSAAAELVGPSAAAHSSLVPAPELLVRASKESGETVFLTSLTGSRIVCISIVEATHPLRLFVQLGQELPWHAAAAARSVLAYLPQDTVEAIVSGLEFNAYTPGTPKTPEEVLAHLAEIRSRGYDVCENELDENVWAVAAPVFTSTGVVVASVTLAAAGHRMRDPIRRVRATEIVLRTARAMSEELGHETQL</sequence>
<dbReference type="Pfam" id="PF01614">
    <property type="entry name" value="IclR_C"/>
    <property type="match status" value="1"/>
</dbReference>
<dbReference type="PROSITE" id="PS51077">
    <property type="entry name" value="HTH_ICLR"/>
    <property type="match status" value="1"/>
</dbReference>
<dbReference type="AlphaFoldDB" id="A0A7W0CHF0"/>
<evidence type="ECO:0000313" key="7">
    <source>
        <dbReference type="Proteomes" id="UP000530928"/>
    </source>
</evidence>
<feature type="domain" description="HTH iclR-type" evidence="4">
    <location>
        <begin position="1"/>
        <end position="43"/>
    </location>
</feature>
<dbReference type="GO" id="GO:0003677">
    <property type="term" value="F:DNA binding"/>
    <property type="evidence" value="ECO:0007669"/>
    <property type="project" value="UniProtKB-KW"/>
</dbReference>
<dbReference type="GO" id="GO:0003700">
    <property type="term" value="F:DNA-binding transcription factor activity"/>
    <property type="evidence" value="ECO:0007669"/>
    <property type="project" value="TreeGrafter"/>
</dbReference>
<dbReference type="PANTHER" id="PTHR30136:SF24">
    <property type="entry name" value="HTH-TYPE TRANSCRIPTIONAL REPRESSOR ALLR"/>
    <property type="match status" value="1"/>
</dbReference>
<dbReference type="Proteomes" id="UP000530928">
    <property type="component" value="Unassembled WGS sequence"/>
</dbReference>
<dbReference type="PANTHER" id="PTHR30136">
    <property type="entry name" value="HELIX-TURN-HELIX TRANSCRIPTIONAL REGULATOR, ICLR FAMILY"/>
    <property type="match status" value="1"/>
</dbReference>
<evidence type="ECO:0000313" key="6">
    <source>
        <dbReference type="EMBL" id="MBA2891246.1"/>
    </source>
</evidence>
<evidence type="ECO:0000256" key="3">
    <source>
        <dbReference type="ARBA" id="ARBA00023163"/>
    </source>
</evidence>
<feature type="domain" description="IclR-ED" evidence="5">
    <location>
        <begin position="44"/>
        <end position="228"/>
    </location>
</feature>
<name>A0A7W0CHF0_9ACTN</name>
<dbReference type="InterPro" id="IPR029016">
    <property type="entry name" value="GAF-like_dom_sf"/>
</dbReference>
<gene>
    <name evidence="6" type="ORF">HNR30_002587</name>
</gene>
<organism evidence="6 7">
    <name type="scientific">Nonomuraea soli</name>
    <dbReference type="NCBI Taxonomy" id="1032476"/>
    <lineage>
        <taxon>Bacteria</taxon>
        <taxon>Bacillati</taxon>
        <taxon>Actinomycetota</taxon>
        <taxon>Actinomycetes</taxon>
        <taxon>Streptosporangiales</taxon>
        <taxon>Streptosporangiaceae</taxon>
        <taxon>Nonomuraea</taxon>
    </lineage>
</organism>
<evidence type="ECO:0000259" key="4">
    <source>
        <dbReference type="PROSITE" id="PS51077"/>
    </source>
</evidence>
<dbReference type="InterPro" id="IPR036388">
    <property type="entry name" value="WH-like_DNA-bd_sf"/>
</dbReference>
<dbReference type="SUPFAM" id="SSF55781">
    <property type="entry name" value="GAF domain-like"/>
    <property type="match status" value="1"/>
</dbReference>
<dbReference type="InterPro" id="IPR050707">
    <property type="entry name" value="HTH_MetabolicPath_Reg"/>
</dbReference>
<dbReference type="InterPro" id="IPR014757">
    <property type="entry name" value="Tscrpt_reg_IclR_C"/>
</dbReference>
<keyword evidence="7" id="KW-1185">Reference proteome</keyword>
<dbReference type="InterPro" id="IPR036390">
    <property type="entry name" value="WH_DNA-bd_sf"/>
</dbReference>
<dbReference type="InterPro" id="IPR005471">
    <property type="entry name" value="Tscrpt_reg_IclR_N"/>
</dbReference>
<dbReference type="Gene3D" id="3.30.450.40">
    <property type="match status" value="1"/>
</dbReference>
<reference evidence="6 7" key="1">
    <citation type="submission" date="2020-07" db="EMBL/GenBank/DDBJ databases">
        <title>Genomic Encyclopedia of Type Strains, Phase IV (KMG-IV): sequencing the most valuable type-strain genomes for metagenomic binning, comparative biology and taxonomic classification.</title>
        <authorList>
            <person name="Goeker M."/>
        </authorList>
    </citation>
    <scope>NUCLEOTIDE SEQUENCE [LARGE SCALE GENOMIC DNA]</scope>
    <source>
        <strain evidence="6 7">DSM 45533</strain>
    </source>
</reference>
<proteinExistence type="predicted"/>
<evidence type="ECO:0000256" key="2">
    <source>
        <dbReference type="ARBA" id="ARBA00023125"/>
    </source>
</evidence>
<dbReference type="Gene3D" id="1.10.10.10">
    <property type="entry name" value="Winged helix-like DNA-binding domain superfamily/Winged helix DNA-binding domain"/>
    <property type="match status" value="1"/>
</dbReference>
<keyword evidence="2 6" id="KW-0238">DNA-binding</keyword>
<dbReference type="PROSITE" id="PS51078">
    <property type="entry name" value="ICLR_ED"/>
    <property type="match status" value="1"/>
</dbReference>
<dbReference type="Pfam" id="PF09339">
    <property type="entry name" value="HTH_IclR"/>
    <property type="match status" value="1"/>
</dbReference>
<keyword evidence="1" id="KW-0805">Transcription regulation</keyword>
<dbReference type="EMBL" id="JACDUR010000003">
    <property type="protein sequence ID" value="MBA2891246.1"/>
    <property type="molecule type" value="Genomic_DNA"/>
</dbReference>
<keyword evidence="3" id="KW-0804">Transcription</keyword>
<comment type="caution">
    <text evidence="6">The sequence shown here is derived from an EMBL/GenBank/DDBJ whole genome shotgun (WGS) entry which is preliminary data.</text>
</comment>
<protein>
    <submittedName>
        <fullName evidence="6">DNA-binding IclR family transcriptional regulator</fullName>
    </submittedName>
</protein>
<dbReference type="GO" id="GO:0045892">
    <property type="term" value="P:negative regulation of DNA-templated transcription"/>
    <property type="evidence" value="ECO:0007669"/>
    <property type="project" value="TreeGrafter"/>
</dbReference>
<accession>A0A7W0CHF0</accession>